<feature type="transmembrane region" description="Helical" evidence="1">
    <location>
        <begin position="15"/>
        <end position="37"/>
    </location>
</feature>
<dbReference type="RefSeq" id="WP_386817971.1">
    <property type="nucleotide sequence ID" value="NZ_JBHUIT010000002.1"/>
</dbReference>
<gene>
    <name evidence="2" type="ORF">ACFSSA_01365</name>
</gene>
<organism evidence="2 3">
    <name type="scientific">Luteolibacter algae</name>
    <dbReference type="NCBI Taxonomy" id="454151"/>
    <lineage>
        <taxon>Bacteria</taxon>
        <taxon>Pseudomonadati</taxon>
        <taxon>Verrucomicrobiota</taxon>
        <taxon>Verrucomicrobiia</taxon>
        <taxon>Verrucomicrobiales</taxon>
        <taxon>Verrucomicrobiaceae</taxon>
        <taxon>Luteolibacter</taxon>
    </lineage>
</organism>
<dbReference type="Proteomes" id="UP001597375">
    <property type="component" value="Unassembled WGS sequence"/>
</dbReference>
<protein>
    <submittedName>
        <fullName evidence="2">Uncharacterized protein</fullName>
    </submittedName>
</protein>
<keyword evidence="1" id="KW-1133">Transmembrane helix</keyword>
<keyword evidence="3" id="KW-1185">Reference proteome</keyword>
<sequence length="53" mass="5906">MNSETPSTYLKFRPWLFVIAAFLLLIAAWSSLIFIAVKHAPETITVQSSNSGH</sequence>
<name>A0ABW5D3P7_9BACT</name>
<keyword evidence="1" id="KW-0472">Membrane</keyword>
<accession>A0ABW5D3P7</accession>
<proteinExistence type="predicted"/>
<comment type="caution">
    <text evidence="2">The sequence shown here is derived from an EMBL/GenBank/DDBJ whole genome shotgun (WGS) entry which is preliminary data.</text>
</comment>
<evidence type="ECO:0000256" key="1">
    <source>
        <dbReference type="SAM" id="Phobius"/>
    </source>
</evidence>
<evidence type="ECO:0000313" key="3">
    <source>
        <dbReference type="Proteomes" id="UP001597375"/>
    </source>
</evidence>
<dbReference type="EMBL" id="JBHUIT010000002">
    <property type="protein sequence ID" value="MFD2255311.1"/>
    <property type="molecule type" value="Genomic_DNA"/>
</dbReference>
<evidence type="ECO:0000313" key="2">
    <source>
        <dbReference type="EMBL" id="MFD2255311.1"/>
    </source>
</evidence>
<reference evidence="3" key="1">
    <citation type="journal article" date="2019" name="Int. J. Syst. Evol. Microbiol.">
        <title>The Global Catalogue of Microorganisms (GCM) 10K type strain sequencing project: providing services to taxonomists for standard genome sequencing and annotation.</title>
        <authorList>
            <consortium name="The Broad Institute Genomics Platform"/>
            <consortium name="The Broad Institute Genome Sequencing Center for Infectious Disease"/>
            <person name="Wu L."/>
            <person name="Ma J."/>
        </authorList>
    </citation>
    <scope>NUCLEOTIDE SEQUENCE [LARGE SCALE GENOMIC DNA]</scope>
    <source>
        <strain evidence="3">CGMCC 4.7106</strain>
    </source>
</reference>
<keyword evidence="1" id="KW-0812">Transmembrane</keyword>